<dbReference type="InterPro" id="IPR051710">
    <property type="entry name" value="Phosphatase_SH3-domain"/>
</dbReference>
<protein>
    <submittedName>
        <fullName evidence="1">Ubiquitin-associated and SH3 domain-containing protein B</fullName>
    </submittedName>
</protein>
<dbReference type="InterPro" id="IPR029033">
    <property type="entry name" value="His_PPase_superfam"/>
</dbReference>
<proteinExistence type="predicted"/>
<dbReference type="Gene3D" id="3.40.50.1240">
    <property type="entry name" value="Phosphoglycerate mutase-like"/>
    <property type="match status" value="1"/>
</dbReference>
<dbReference type="OrthoDB" id="10402725at2759"/>
<reference evidence="1 2" key="1">
    <citation type="submission" date="2015-01" db="EMBL/GenBank/DDBJ databases">
        <title>Evolution of Trichinella species and genotypes.</title>
        <authorList>
            <person name="Korhonen P.K."/>
            <person name="Edoardo P."/>
            <person name="Giuseppe L.R."/>
            <person name="Gasser R.B."/>
        </authorList>
    </citation>
    <scope>NUCLEOTIDE SEQUENCE [LARGE SCALE GENOMIC DNA]</scope>
    <source>
        <strain evidence="1">ISS470</strain>
    </source>
</reference>
<sequence length="531" mass="60945">MKKKRPVAIKVPRNNVCEDAYIRLPRILQWRRGKLAAWLTDSPLTTIGKRATKMCAERLVSDNLIRPELLGDCVYATPDFSCVQTLDMIMHVVDPLRKIKIRIEPVLSVSYKASKKQKHHVFVNADEFHAQGILRVDTAYKPVTQPVKKLNFNKRIEAFKQMLMEHPGKIIILVLNKETVNEILSTCKSAGMKSEKAEQSNEDPLSLRTFFVKVVALFFGMSRDSSFHEAKKLAKYFEMEKKIIIIGSAETVKKCSSDETYWQYLARKSRFWSMFKRKERPAYTNVSACHIYCFTLERLLCLFRNKGSYWLEGPPLTSFGERSARLYAQSLVSTDVLNAESLGNCVYAAPSLGCVQTLNEILNVVDPTGKVKPNLFISGIKRLSFEYFHRVDYSYQSKNNSKDFNKRIEMFKQSVLNHPGNVVLLSVKDWILYDVYKSICNTDKCFSPSVVDYIDTVDLLHRGQHEADRGRHEAELWNEDIRYMRFPKGPNFAGSNRSLVNYVRWSVTFGAQSEVSEDTLDGEDAICPSRV</sequence>
<dbReference type="AlphaFoldDB" id="A0A0V1F5T9"/>
<evidence type="ECO:0000313" key="1">
    <source>
        <dbReference type="EMBL" id="KRY81371.1"/>
    </source>
</evidence>
<dbReference type="Proteomes" id="UP000054995">
    <property type="component" value="Unassembled WGS sequence"/>
</dbReference>
<keyword evidence="2" id="KW-1185">Reference proteome</keyword>
<accession>A0A0V1F5T9</accession>
<evidence type="ECO:0000313" key="2">
    <source>
        <dbReference type="Proteomes" id="UP000054995"/>
    </source>
</evidence>
<organism evidence="1 2">
    <name type="scientific">Trichinella pseudospiralis</name>
    <name type="common">Parasitic roundworm</name>
    <dbReference type="NCBI Taxonomy" id="6337"/>
    <lineage>
        <taxon>Eukaryota</taxon>
        <taxon>Metazoa</taxon>
        <taxon>Ecdysozoa</taxon>
        <taxon>Nematoda</taxon>
        <taxon>Enoplea</taxon>
        <taxon>Dorylaimia</taxon>
        <taxon>Trichinellida</taxon>
        <taxon>Trichinellidae</taxon>
        <taxon>Trichinella</taxon>
    </lineage>
</organism>
<dbReference type="PANTHER" id="PTHR16469:SF27">
    <property type="entry name" value="UBIQUITIN-ASSOCIATED AND SH3 DOMAIN-CONTAINING BA-RELATED"/>
    <property type="match status" value="1"/>
</dbReference>
<name>A0A0V1F5T9_TRIPS</name>
<comment type="caution">
    <text evidence="1">The sequence shown here is derived from an EMBL/GenBank/DDBJ whole genome shotgun (WGS) entry which is preliminary data.</text>
</comment>
<dbReference type="EMBL" id="JYDT01000236">
    <property type="protein sequence ID" value="KRY81371.1"/>
    <property type="molecule type" value="Genomic_DNA"/>
</dbReference>
<dbReference type="PANTHER" id="PTHR16469">
    <property type="entry name" value="UBIQUITIN-ASSOCIATED AND SH3 DOMAIN-CONTAINING BA-RELATED"/>
    <property type="match status" value="1"/>
</dbReference>
<dbReference type="GO" id="GO:0016791">
    <property type="term" value="F:phosphatase activity"/>
    <property type="evidence" value="ECO:0007669"/>
    <property type="project" value="UniProtKB-ARBA"/>
</dbReference>
<gene>
    <name evidence="1" type="primary">Ubash3b</name>
    <name evidence="1" type="ORF">T4D_6537</name>
</gene>